<dbReference type="EMBL" id="JASBWU010000015">
    <property type="protein sequence ID" value="KAJ9115867.1"/>
    <property type="molecule type" value="Genomic_DNA"/>
</dbReference>
<proteinExistence type="predicted"/>
<name>A0ACC2WW48_9TREE</name>
<organism evidence="1 2">
    <name type="scientific">Naganishia vaughanmartiniae</name>
    <dbReference type="NCBI Taxonomy" id="1424756"/>
    <lineage>
        <taxon>Eukaryota</taxon>
        <taxon>Fungi</taxon>
        <taxon>Dikarya</taxon>
        <taxon>Basidiomycota</taxon>
        <taxon>Agaricomycotina</taxon>
        <taxon>Tremellomycetes</taxon>
        <taxon>Filobasidiales</taxon>
        <taxon>Filobasidiaceae</taxon>
        <taxon>Naganishia</taxon>
    </lineage>
</organism>
<evidence type="ECO:0000313" key="2">
    <source>
        <dbReference type="Proteomes" id="UP001243375"/>
    </source>
</evidence>
<sequence length="1178" mass="122496">MSDPGGNNTDSSSSSTSTDASDPPSTTAAAAAARSEPTTAVVPALRSSAASSNAARNARNAAVRASTRARETAYRTAPEIELEQDQEQEQEQEPERQGERQGAPPRPLASVSVSSTGNDWQRDAAGQQLFVSYVTNSAAGTGRWETRVDLGLDREGLGFAPVDATPLNTDNNNNNNTAATAATTNTPLRRTNRPSQATINARPTQSRYPTLRRDDPEQAARLRASTIAQAQADLERGATAAAARQERRQQEFDRESLQAAGITASERERAVAERERDRERLRVEAEQRREEGGATSTRRMLTTRMAVPSPPPPAAAAAGVRKSESENKSSTFLPAAERNPTPGGHVTADHPPPYVTLRQLWNFTQPAAGTTVGRQQSSTSTSTSNRNNANTPAAAAAAAGGKTSSGSTSTNNTAAATAAGIGSAAAAAAAAGVTHQRWTEEQVLKNLVVDYLSHAGYPGTVAVLLGLGLGLGLGARPGSAQGVTNSVGGRAGGMDKDKEEEDDVYMLSASTTMHTLDDSTYSSSGGSVGSPGRLSLATASAVQEGNGKKDESGSSTANEGRSGGRFDARLFVKQIEWRKEIRELIIDGRISDATALVRKRFPRVLDTTRDVYRPRRARSAGSSSGVAAALLAGAGAADDEDEDMERDDHPVRGHDDEFDHDDDEEEEEEDDDDDEINDDTDENDAEVIGGGYVFGRTPIPTPYPGFGAMSMSMSMSMAMAGPRRRHLHPTTGNNGSSSASGSNPTSTANNNNNSNSSGGGGTSSRALVTESRQPRYGAGGFPIPVAAPGGGATNANAARGGTGSRFGMMTASGGTGGGGSGGGGGGRSNGLGATASASSLGGSTGDVQWTVHPRTTSTVTTAGVQSGTTTMLPCSSSGVTSTSHSSDPQHFMSGIMRIPAFPYARTYDRPTLLALNMDIQEFVEGLRVLQQQVPSSPSEAVSLAGSMYDEATSNGAGRPNGGGGGGSGGDGTTEVITGASKALLPTADDHPMTSRPSTPNPANPSLSGTATRKAARDAAILACLSHAARLDSATQHLRPREGRRYAQQVQDVCGLLAYNDMEASPLAGYLEQERRVGLADMVEGCIMASTGYSAQSVLESLWQQDAYLWHPEHGHLALNDVSFSETDGAEGEEGKRMRELASSYAADTAWTASGLDESPTARGPVVIELAITCQCVPT</sequence>
<protein>
    <submittedName>
        <fullName evidence="1">Uncharacterized protein</fullName>
    </submittedName>
</protein>
<accession>A0ACC2WW48</accession>
<gene>
    <name evidence="1" type="ORF">QFC22_005009</name>
</gene>
<comment type="caution">
    <text evidence="1">The sequence shown here is derived from an EMBL/GenBank/DDBJ whole genome shotgun (WGS) entry which is preliminary data.</text>
</comment>
<dbReference type="Proteomes" id="UP001243375">
    <property type="component" value="Unassembled WGS sequence"/>
</dbReference>
<keyword evidence="2" id="KW-1185">Reference proteome</keyword>
<reference evidence="1" key="1">
    <citation type="submission" date="2023-04" db="EMBL/GenBank/DDBJ databases">
        <title>Draft Genome sequencing of Naganishia species isolated from polar environments using Oxford Nanopore Technology.</title>
        <authorList>
            <person name="Leo P."/>
            <person name="Venkateswaran K."/>
        </authorList>
    </citation>
    <scope>NUCLEOTIDE SEQUENCE</scope>
    <source>
        <strain evidence="1">MNA-CCFEE 5425</strain>
    </source>
</reference>
<evidence type="ECO:0000313" key="1">
    <source>
        <dbReference type="EMBL" id="KAJ9115867.1"/>
    </source>
</evidence>